<reference evidence="3 4" key="1">
    <citation type="journal article" date="2014" name="Int. J. Syst. Evol. Microbiol.">
        <title>Celeribacter indicus sp. nov., a polycyclic aromatic hydrocarbon-degrading bacterium from deep-sea sediment and reclassification of Huaishuia halophila as Celeribacter halophilus comb. nov.</title>
        <authorList>
            <person name="Lai Q."/>
            <person name="Cao J."/>
            <person name="Yuan J."/>
            <person name="Li F."/>
            <person name="Shao Z."/>
        </authorList>
    </citation>
    <scope>NUCLEOTIDE SEQUENCE [LARGE SCALE GENOMIC DNA]</scope>
    <source>
        <strain evidence="3">P73</strain>
        <plasmid evidence="4">Plasmid pP73C</plasmid>
    </source>
</reference>
<dbReference type="PANTHER" id="PTHR37017:SF11">
    <property type="entry name" value="ESTERASE_LIPASE_THIOESTERASE DOMAIN-CONTAINING PROTEIN"/>
    <property type="match status" value="1"/>
</dbReference>
<feature type="domain" description="AB hydrolase-1" evidence="2">
    <location>
        <begin position="3"/>
        <end position="230"/>
    </location>
</feature>
<dbReference type="InterPro" id="IPR052897">
    <property type="entry name" value="Sec-Metab_Biosynth_Hydrolase"/>
</dbReference>
<gene>
    <name evidence="3" type="ORF">P73_4750</name>
</gene>
<dbReference type="AlphaFoldDB" id="A0A0B5E7S5"/>
<proteinExistence type="predicted"/>
<feature type="region of interest" description="Disordered" evidence="1">
    <location>
        <begin position="208"/>
        <end position="236"/>
    </location>
</feature>
<keyword evidence="4" id="KW-1185">Reference proteome</keyword>
<accession>A0A0B5E7S5</accession>
<evidence type="ECO:0000313" key="4">
    <source>
        <dbReference type="Proteomes" id="UP000031521"/>
    </source>
</evidence>
<dbReference type="RefSeq" id="WP_043872339.1">
    <property type="nucleotide sequence ID" value="NZ_CP004396.1"/>
</dbReference>
<dbReference type="Pfam" id="PF12697">
    <property type="entry name" value="Abhydrolase_6"/>
    <property type="match status" value="1"/>
</dbReference>
<dbReference type="Proteomes" id="UP000031521">
    <property type="component" value="Plasmid pP73C"/>
</dbReference>
<dbReference type="HOGENOM" id="CLU_046066_3_1_5"/>
<sequence>MKIILVHGGWQGGWAWDDVAAALEEKGHETFHPTLLGHEKDDDRAGVTISKIADDLIARIKDQGWTEFAIVGHSGGGPLAQLVADAMPDAVKNITFVDAWVLHDGECINDVLPAELVGGLTAMASASPDDTVPMTRELLGRAFMQDANAESLDRLAQRLIPSPMGWLDQPIRLNSFWAKKHPSAYIFLKEDMAMPAEVYRNMASRLENPKTAESPGSHQAMMTRPRELADTIDSVL</sequence>
<dbReference type="SUPFAM" id="SSF53474">
    <property type="entry name" value="alpha/beta-Hydrolases"/>
    <property type="match status" value="1"/>
</dbReference>
<dbReference type="KEGG" id="cid:P73_4750"/>
<protein>
    <submittedName>
        <fullName evidence="3">Salicylate esterase</fullName>
    </submittedName>
</protein>
<evidence type="ECO:0000313" key="3">
    <source>
        <dbReference type="EMBL" id="AJE49465.1"/>
    </source>
</evidence>
<geneLocation type="plasmid" evidence="3 4">
    <name>pP73C</name>
</geneLocation>
<dbReference type="PANTHER" id="PTHR37017">
    <property type="entry name" value="AB HYDROLASE-1 DOMAIN-CONTAINING PROTEIN-RELATED"/>
    <property type="match status" value="1"/>
</dbReference>
<evidence type="ECO:0000256" key="1">
    <source>
        <dbReference type="SAM" id="MobiDB-lite"/>
    </source>
</evidence>
<dbReference type="EMBL" id="CP004396">
    <property type="protein sequence ID" value="AJE49465.1"/>
    <property type="molecule type" value="Genomic_DNA"/>
</dbReference>
<evidence type="ECO:0000259" key="2">
    <source>
        <dbReference type="Pfam" id="PF12697"/>
    </source>
</evidence>
<keyword evidence="3" id="KW-0614">Plasmid</keyword>
<name>A0A0B5E7S5_9RHOB</name>
<dbReference type="OrthoDB" id="9814966at2"/>
<dbReference type="Gene3D" id="3.40.50.1820">
    <property type="entry name" value="alpha/beta hydrolase"/>
    <property type="match status" value="1"/>
</dbReference>
<dbReference type="InterPro" id="IPR000073">
    <property type="entry name" value="AB_hydrolase_1"/>
</dbReference>
<organism evidence="3 4">
    <name type="scientific">Celeribacter indicus</name>
    <dbReference type="NCBI Taxonomy" id="1208324"/>
    <lineage>
        <taxon>Bacteria</taxon>
        <taxon>Pseudomonadati</taxon>
        <taxon>Pseudomonadota</taxon>
        <taxon>Alphaproteobacteria</taxon>
        <taxon>Rhodobacterales</taxon>
        <taxon>Roseobacteraceae</taxon>
        <taxon>Celeribacter</taxon>
    </lineage>
</organism>
<dbReference type="InterPro" id="IPR029058">
    <property type="entry name" value="AB_hydrolase_fold"/>
</dbReference>